<dbReference type="Proteomes" id="UP000007266">
    <property type="component" value="Linkage group 2"/>
</dbReference>
<dbReference type="EMBL" id="KQ971312">
    <property type="protein sequence ID" value="EEZ97975.1"/>
    <property type="molecule type" value="Genomic_DNA"/>
</dbReference>
<reference evidence="1 2" key="1">
    <citation type="journal article" date="2008" name="Nature">
        <title>The genome of the model beetle and pest Tribolium castaneum.</title>
        <authorList>
            <consortium name="Tribolium Genome Sequencing Consortium"/>
            <person name="Richards S."/>
            <person name="Gibbs R.A."/>
            <person name="Weinstock G.M."/>
            <person name="Brown S.J."/>
            <person name="Denell R."/>
            <person name="Beeman R.W."/>
            <person name="Gibbs R."/>
            <person name="Beeman R.W."/>
            <person name="Brown S.J."/>
            <person name="Bucher G."/>
            <person name="Friedrich M."/>
            <person name="Grimmelikhuijzen C.J."/>
            <person name="Klingler M."/>
            <person name="Lorenzen M."/>
            <person name="Richards S."/>
            <person name="Roth S."/>
            <person name="Schroder R."/>
            <person name="Tautz D."/>
            <person name="Zdobnov E.M."/>
            <person name="Muzny D."/>
            <person name="Gibbs R.A."/>
            <person name="Weinstock G.M."/>
            <person name="Attaway T."/>
            <person name="Bell S."/>
            <person name="Buhay C.J."/>
            <person name="Chandrabose M.N."/>
            <person name="Chavez D."/>
            <person name="Clerk-Blankenburg K.P."/>
            <person name="Cree A."/>
            <person name="Dao M."/>
            <person name="Davis C."/>
            <person name="Chacko J."/>
            <person name="Dinh H."/>
            <person name="Dugan-Rocha S."/>
            <person name="Fowler G."/>
            <person name="Garner T.T."/>
            <person name="Garnes J."/>
            <person name="Gnirke A."/>
            <person name="Hawes A."/>
            <person name="Hernandez J."/>
            <person name="Hines S."/>
            <person name="Holder M."/>
            <person name="Hume J."/>
            <person name="Jhangiani S.N."/>
            <person name="Joshi V."/>
            <person name="Khan Z.M."/>
            <person name="Jackson L."/>
            <person name="Kovar C."/>
            <person name="Kowis A."/>
            <person name="Lee S."/>
            <person name="Lewis L.R."/>
            <person name="Margolis J."/>
            <person name="Morgan M."/>
            <person name="Nazareth L.V."/>
            <person name="Nguyen N."/>
            <person name="Okwuonu G."/>
            <person name="Parker D."/>
            <person name="Richards S."/>
            <person name="Ruiz S.J."/>
            <person name="Santibanez J."/>
            <person name="Savard J."/>
            <person name="Scherer S.E."/>
            <person name="Schneider B."/>
            <person name="Sodergren E."/>
            <person name="Tautz D."/>
            <person name="Vattahil S."/>
            <person name="Villasana D."/>
            <person name="White C.S."/>
            <person name="Wright R."/>
            <person name="Park Y."/>
            <person name="Beeman R.W."/>
            <person name="Lord J."/>
            <person name="Oppert B."/>
            <person name="Lorenzen M."/>
            <person name="Brown S."/>
            <person name="Wang L."/>
            <person name="Savard J."/>
            <person name="Tautz D."/>
            <person name="Richards S."/>
            <person name="Weinstock G."/>
            <person name="Gibbs R.A."/>
            <person name="Liu Y."/>
            <person name="Worley K."/>
            <person name="Weinstock G."/>
            <person name="Elsik C.G."/>
            <person name="Reese J.T."/>
            <person name="Elhaik E."/>
            <person name="Landan G."/>
            <person name="Graur D."/>
            <person name="Arensburger P."/>
            <person name="Atkinson P."/>
            <person name="Beeman R.W."/>
            <person name="Beidler J."/>
            <person name="Brown S.J."/>
            <person name="Demuth J.P."/>
            <person name="Drury D.W."/>
            <person name="Du Y.Z."/>
            <person name="Fujiwara H."/>
            <person name="Lorenzen M."/>
            <person name="Maselli V."/>
            <person name="Osanai M."/>
            <person name="Park Y."/>
            <person name="Robertson H.M."/>
            <person name="Tu Z."/>
            <person name="Wang J.J."/>
            <person name="Wang S."/>
            <person name="Richards S."/>
            <person name="Song H."/>
            <person name="Zhang L."/>
            <person name="Sodergren E."/>
            <person name="Werner D."/>
            <person name="Stanke M."/>
            <person name="Morgenstern B."/>
            <person name="Solovyev V."/>
            <person name="Kosarev P."/>
            <person name="Brown G."/>
            <person name="Chen H.C."/>
            <person name="Ermolaeva O."/>
            <person name="Hlavina W."/>
            <person name="Kapustin Y."/>
            <person name="Kiryutin B."/>
            <person name="Kitts P."/>
            <person name="Maglott D."/>
            <person name="Pruitt K."/>
            <person name="Sapojnikov V."/>
            <person name="Souvorov A."/>
            <person name="Mackey A.J."/>
            <person name="Waterhouse R.M."/>
            <person name="Wyder S."/>
            <person name="Zdobnov E.M."/>
            <person name="Zdobnov E.M."/>
            <person name="Wyder S."/>
            <person name="Kriventseva E.V."/>
            <person name="Kadowaki T."/>
            <person name="Bork P."/>
            <person name="Aranda M."/>
            <person name="Bao R."/>
            <person name="Beermann A."/>
            <person name="Berns N."/>
            <person name="Bolognesi R."/>
            <person name="Bonneton F."/>
            <person name="Bopp D."/>
            <person name="Brown S.J."/>
            <person name="Bucher G."/>
            <person name="Butts T."/>
            <person name="Chaumot A."/>
            <person name="Denell R.E."/>
            <person name="Ferrier D.E."/>
            <person name="Friedrich M."/>
            <person name="Gordon C.M."/>
            <person name="Jindra M."/>
            <person name="Klingler M."/>
            <person name="Lan Q."/>
            <person name="Lattorff H.M."/>
            <person name="Laudet V."/>
            <person name="von Levetsow C."/>
            <person name="Liu Z."/>
            <person name="Lutz R."/>
            <person name="Lynch J.A."/>
            <person name="da Fonseca R.N."/>
            <person name="Posnien N."/>
            <person name="Reuter R."/>
            <person name="Roth S."/>
            <person name="Savard J."/>
            <person name="Schinko J.B."/>
            <person name="Schmitt C."/>
            <person name="Schoppmeier M."/>
            <person name="Schroder R."/>
            <person name="Shippy T.D."/>
            <person name="Simonnet F."/>
            <person name="Marques-Souza H."/>
            <person name="Tautz D."/>
            <person name="Tomoyasu Y."/>
            <person name="Trauner J."/>
            <person name="Van der Zee M."/>
            <person name="Vervoort M."/>
            <person name="Wittkopp N."/>
            <person name="Wimmer E.A."/>
            <person name="Yang X."/>
            <person name="Jones A.K."/>
            <person name="Sattelle D.B."/>
            <person name="Ebert P.R."/>
            <person name="Nelson D."/>
            <person name="Scott J.G."/>
            <person name="Beeman R.W."/>
            <person name="Muthukrishnan S."/>
            <person name="Kramer K.J."/>
            <person name="Arakane Y."/>
            <person name="Beeman R.W."/>
            <person name="Zhu Q."/>
            <person name="Hogenkamp D."/>
            <person name="Dixit R."/>
            <person name="Oppert B."/>
            <person name="Jiang H."/>
            <person name="Zou Z."/>
            <person name="Marshall J."/>
            <person name="Elpidina E."/>
            <person name="Vinokurov K."/>
            <person name="Oppert C."/>
            <person name="Zou Z."/>
            <person name="Evans J."/>
            <person name="Lu Z."/>
            <person name="Zhao P."/>
            <person name="Sumathipala N."/>
            <person name="Altincicek B."/>
            <person name="Vilcinskas A."/>
            <person name="Williams M."/>
            <person name="Hultmark D."/>
            <person name="Hetru C."/>
            <person name="Jiang H."/>
            <person name="Grimmelikhuijzen C.J."/>
            <person name="Hauser F."/>
            <person name="Cazzamali G."/>
            <person name="Williamson M."/>
            <person name="Park Y."/>
            <person name="Li B."/>
            <person name="Tanaka Y."/>
            <person name="Predel R."/>
            <person name="Neupert S."/>
            <person name="Schachtner J."/>
            <person name="Verleyen P."/>
            <person name="Raible F."/>
            <person name="Bork P."/>
            <person name="Friedrich M."/>
            <person name="Walden K.K."/>
            <person name="Robertson H.M."/>
            <person name="Angeli S."/>
            <person name="Foret S."/>
            <person name="Bucher G."/>
            <person name="Schuetz S."/>
            <person name="Maleszka R."/>
            <person name="Wimmer E.A."/>
            <person name="Beeman R.W."/>
            <person name="Lorenzen M."/>
            <person name="Tomoyasu Y."/>
            <person name="Miller S.C."/>
            <person name="Grossmann D."/>
            <person name="Bucher G."/>
        </authorList>
    </citation>
    <scope>NUCLEOTIDE SEQUENCE [LARGE SCALE GENOMIC DNA]</scope>
    <source>
        <strain evidence="1 2">Georgia GA2</strain>
    </source>
</reference>
<keyword evidence="2" id="KW-1185">Reference proteome</keyword>
<proteinExistence type="predicted"/>
<evidence type="ECO:0000313" key="2">
    <source>
        <dbReference type="Proteomes" id="UP000007266"/>
    </source>
</evidence>
<dbReference type="HOGENOM" id="CLU_1416858_0_0_1"/>
<dbReference type="AlphaFoldDB" id="D6WAM2"/>
<organism evidence="1 2">
    <name type="scientific">Tribolium castaneum</name>
    <name type="common">Red flour beetle</name>
    <dbReference type="NCBI Taxonomy" id="7070"/>
    <lineage>
        <taxon>Eukaryota</taxon>
        <taxon>Metazoa</taxon>
        <taxon>Ecdysozoa</taxon>
        <taxon>Arthropoda</taxon>
        <taxon>Hexapoda</taxon>
        <taxon>Insecta</taxon>
        <taxon>Pterygota</taxon>
        <taxon>Neoptera</taxon>
        <taxon>Endopterygota</taxon>
        <taxon>Coleoptera</taxon>
        <taxon>Polyphaga</taxon>
        <taxon>Cucujiformia</taxon>
        <taxon>Tenebrionidae</taxon>
        <taxon>Tenebrionidae incertae sedis</taxon>
        <taxon>Tribolium</taxon>
    </lineage>
</organism>
<dbReference type="STRING" id="7070.D6WAM2"/>
<name>D6WAM2_TRICA</name>
<protein>
    <submittedName>
        <fullName evidence="1">Uncharacterized protein</fullName>
    </submittedName>
</protein>
<dbReference type="OMA" id="GNWGMSI"/>
<sequence length="219" mass="21345">MRDNSSWGVGNSGGFGGNNWGMSSIGGNWGMSIGGNWGMSIGGDNGGGVSISRDNGGGMSVGGDNGSGVSDNWSVSSVGGDDGSVSYGKSIIGDTGVVFANAREGTVYGFGVGGHGLVASEGADDALVRRADGWGVDGDWGGVGHGNGGGVSVGDGGGGYHGGGLVDVSAADSWGGGVGHGWGSDETGVGVSQSSGEDYELKFFKCNYSILVVGAWNSL</sequence>
<reference evidence="1 2" key="2">
    <citation type="journal article" date="2010" name="Nucleic Acids Res.">
        <title>BeetleBase in 2010: revisions to provide comprehensive genomic information for Tribolium castaneum.</title>
        <authorList>
            <person name="Kim H.S."/>
            <person name="Murphy T."/>
            <person name="Xia J."/>
            <person name="Caragea D."/>
            <person name="Park Y."/>
            <person name="Beeman R.W."/>
            <person name="Lorenzen M.D."/>
            <person name="Butcher S."/>
            <person name="Manak J.R."/>
            <person name="Brown S.J."/>
        </authorList>
    </citation>
    <scope>GENOME REANNOTATION</scope>
    <source>
        <strain evidence="1 2">Georgia GA2</strain>
    </source>
</reference>
<evidence type="ECO:0000313" key="1">
    <source>
        <dbReference type="EMBL" id="EEZ97975.1"/>
    </source>
</evidence>
<gene>
    <name evidence="1" type="primary">GLEAN_00370</name>
    <name evidence="1" type="ORF">TcasGA2_TC000370</name>
</gene>
<accession>D6WAM2</accession>